<accession>A0ABX4HZK8</accession>
<keyword evidence="4" id="KW-1185">Reference proteome</keyword>
<dbReference type="PANTHER" id="PTHR12788:SF10">
    <property type="entry name" value="PROTEIN-TYROSINE SULFOTRANSFERASE"/>
    <property type="match status" value="1"/>
</dbReference>
<dbReference type="Proteomes" id="UP000218427">
    <property type="component" value="Unassembled WGS sequence"/>
</dbReference>
<dbReference type="PROSITE" id="PS50005">
    <property type="entry name" value="TPR"/>
    <property type="match status" value="1"/>
</dbReference>
<evidence type="ECO:0000313" key="3">
    <source>
        <dbReference type="EMBL" id="PCO05521.1"/>
    </source>
</evidence>
<keyword evidence="1" id="KW-0808">Transferase</keyword>
<dbReference type="EMBL" id="LRFG02000002">
    <property type="protein sequence ID" value="PCO05521.1"/>
    <property type="molecule type" value="Genomic_DNA"/>
</dbReference>
<dbReference type="SUPFAM" id="SSF48452">
    <property type="entry name" value="TPR-like"/>
    <property type="match status" value="1"/>
</dbReference>
<evidence type="ECO:0000256" key="1">
    <source>
        <dbReference type="ARBA" id="ARBA00022679"/>
    </source>
</evidence>
<reference evidence="3" key="1">
    <citation type="submission" date="2017-08" db="EMBL/GenBank/DDBJ databases">
        <title>Microbulbifer marisrubri sp. nov., a halophilic alphaproteobacterium isolated from marine sediment of the Yellow Sea, China.</title>
        <authorList>
            <person name="Zhang G."/>
            <person name="Xiong Q."/>
        </authorList>
    </citation>
    <scope>NUCLEOTIDE SEQUENCE [LARGE SCALE GENOMIC DNA]</scope>
    <source>
        <strain evidence="3">WRN-8</strain>
    </source>
</reference>
<dbReference type="InterPro" id="IPR019734">
    <property type="entry name" value="TPR_rpt"/>
</dbReference>
<protein>
    <recommendedName>
        <fullName evidence="5">Sulfotransferase family protein</fullName>
    </recommendedName>
</protein>
<dbReference type="InterPro" id="IPR011990">
    <property type="entry name" value="TPR-like_helical_dom_sf"/>
</dbReference>
<dbReference type="InterPro" id="IPR026634">
    <property type="entry name" value="TPST-like"/>
</dbReference>
<evidence type="ECO:0000313" key="4">
    <source>
        <dbReference type="Proteomes" id="UP000218427"/>
    </source>
</evidence>
<dbReference type="Gene3D" id="3.40.50.300">
    <property type="entry name" value="P-loop containing nucleotide triphosphate hydrolases"/>
    <property type="match status" value="1"/>
</dbReference>
<comment type="caution">
    <text evidence="3">The sequence shown here is derived from an EMBL/GenBank/DDBJ whole genome shotgun (WGS) entry which is preliminary data.</text>
</comment>
<dbReference type="Gene3D" id="1.25.40.10">
    <property type="entry name" value="Tetratricopeptide repeat domain"/>
    <property type="match status" value="1"/>
</dbReference>
<feature type="repeat" description="TPR" evidence="2">
    <location>
        <begin position="139"/>
        <end position="172"/>
    </location>
</feature>
<evidence type="ECO:0008006" key="5">
    <source>
        <dbReference type="Google" id="ProtNLM"/>
    </source>
</evidence>
<dbReference type="SUPFAM" id="SSF52540">
    <property type="entry name" value="P-loop containing nucleoside triphosphate hydrolases"/>
    <property type="match status" value="1"/>
</dbReference>
<proteinExistence type="predicted"/>
<dbReference type="SMART" id="SM00028">
    <property type="entry name" value="TPR"/>
    <property type="match status" value="3"/>
</dbReference>
<sequence>MPELNRVKNRIEQLLQRQDWQEILKIFKREKLSPGLDEELDYYFALANFFLGRLLIAEPILQDLSAKYPERYEAALFLARCKLLKRRSDQAFAIAAKAPKPEKDFYFLDMAGTIFSHTGRPDMALPYLESAASLAAAPTGALSNLAICNLHLGNIDRAKNYFRKIIEIEPHNQRAHWQLAKIQKASDFSHIETMKENIRQRNLEPHNTVFYQFAIAKQLEDLKYWDESFAYYQAASSIVRQRLNYRIDIDERIIDDIIATSERSINSGAILTKHDNKSGEGCIFITGLPRSGTSLLDQILSSHTQISSAGELQTIEAALKEHYSTPHLTGFQIGKAVATEGIDLHKTYLDRTRYLRSNKPWMIDKLPHNYLYLGVIAQQLPEAKLVHITRSPVDSCFAMFKQLFASQYQFSYSLMDLAGYYAAYSKLMNFWRSTLGNRLIEVKYEELVSNPEREIGKLLARLGFDFEESCLSPHKARRPVMTASSHQVREAINTNSVGKYQNFIDHLAPLIDDLERRGIPTQI</sequence>
<dbReference type="Pfam" id="PF14559">
    <property type="entry name" value="TPR_19"/>
    <property type="match status" value="1"/>
</dbReference>
<dbReference type="Pfam" id="PF13469">
    <property type="entry name" value="Sulfotransfer_3"/>
    <property type="match status" value="1"/>
</dbReference>
<keyword evidence="2" id="KW-0802">TPR repeat</keyword>
<gene>
    <name evidence="3" type="ORF">AWR36_005745</name>
</gene>
<dbReference type="InterPro" id="IPR027417">
    <property type="entry name" value="P-loop_NTPase"/>
</dbReference>
<dbReference type="RefSeq" id="WP_067082394.1">
    <property type="nucleotide sequence ID" value="NZ_LRFG02000002.1"/>
</dbReference>
<evidence type="ECO:0000256" key="2">
    <source>
        <dbReference type="PROSITE-ProRule" id="PRU00339"/>
    </source>
</evidence>
<name>A0ABX4HZK8_9GAMM</name>
<organism evidence="3 4">
    <name type="scientific">Microbulbifer flavimaris</name>
    <dbReference type="NCBI Taxonomy" id="1781068"/>
    <lineage>
        <taxon>Bacteria</taxon>
        <taxon>Pseudomonadati</taxon>
        <taxon>Pseudomonadota</taxon>
        <taxon>Gammaproteobacteria</taxon>
        <taxon>Cellvibrionales</taxon>
        <taxon>Microbulbiferaceae</taxon>
        <taxon>Microbulbifer</taxon>
    </lineage>
</organism>
<dbReference type="PANTHER" id="PTHR12788">
    <property type="entry name" value="PROTEIN-TYROSINE SULFOTRANSFERASE 2"/>
    <property type="match status" value="1"/>
</dbReference>